<proteinExistence type="predicted"/>
<dbReference type="EnsemblMetazoa" id="PPA46200.1">
    <property type="protein sequence ID" value="PPA46200.1"/>
    <property type="gene ID" value="WBGene00284569"/>
</dbReference>
<accession>A0A2A6BI48</accession>
<dbReference type="Proteomes" id="UP000005239">
    <property type="component" value="Unassembled WGS sequence"/>
</dbReference>
<accession>A0A8R1V468</accession>
<reference evidence="2" key="1">
    <citation type="journal article" date="2008" name="Nat. Genet.">
        <title>The Pristionchus pacificus genome provides a unique perspective on nematode lifestyle and parasitism.</title>
        <authorList>
            <person name="Dieterich C."/>
            <person name="Clifton S.W."/>
            <person name="Schuster L.N."/>
            <person name="Chinwalla A."/>
            <person name="Delehaunty K."/>
            <person name="Dinkelacker I."/>
            <person name="Fulton L."/>
            <person name="Fulton R."/>
            <person name="Godfrey J."/>
            <person name="Minx P."/>
            <person name="Mitreva M."/>
            <person name="Roeseler W."/>
            <person name="Tian H."/>
            <person name="Witte H."/>
            <person name="Yang S.P."/>
            <person name="Wilson R.K."/>
            <person name="Sommer R.J."/>
        </authorList>
    </citation>
    <scope>NUCLEOTIDE SEQUENCE [LARGE SCALE GENOMIC DNA]</scope>
    <source>
        <strain evidence="2">PS312</strain>
    </source>
</reference>
<keyword evidence="2" id="KW-1185">Reference proteome</keyword>
<evidence type="ECO:0000313" key="1">
    <source>
        <dbReference type="EnsemblMetazoa" id="PPA46200.1"/>
    </source>
</evidence>
<protein>
    <submittedName>
        <fullName evidence="1">Uncharacterized protein</fullName>
    </submittedName>
</protein>
<reference evidence="1" key="2">
    <citation type="submission" date="2022-06" db="UniProtKB">
        <authorList>
            <consortium name="EnsemblMetazoa"/>
        </authorList>
    </citation>
    <scope>IDENTIFICATION</scope>
    <source>
        <strain evidence="1">PS312</strain>
    </source>
</reference>
<gene>
    <name evidence="1" type="primary">WBGene00284569</name>
</gene>
<dbReference type="AlphaFoldDB" id="A0A2A6BI48"/>
<sequence length="60" mass="6231">MSVPAVYKKWKRESGKITKVPGCRNLTTSDQKELQGSVAAVAAVAAAVNADNESEGIGVV</sequence>
<name>A0A2A6BI48_PRIPA</name>
<organism evidence="1 2">
    <name type="scientific">Pristionchus pacificus</name>
    <name type="common">Parasitic nematode worm</name>
    <dbReference type="NCBI Taxonomy" id="54126"/>
    <lineage>
        <taxon>Eukaryota</taxon>
        <taxon>Metazoa</taxon>
        <taxon>Ecdysozoa</taxon>
        <taxon>Nematoda</taxon>
        <taxon>Chromadorea</taxon>
        <taxon>Rhabditida</taxon>
        <taxon>Rhabditina</taxon>
        <taxon>Diplogasteromorpha</taxon>
        <taxon>Diplogasteroidea</taxon>
        <taxon>Neodiplogasteridae</taxon>
        <taxon>Pristionchus</taxon>
    </lineage>
</organism>
<evidence type="ECO:0000313" key="2">
    <source>
        <dbReference type="Proteomes" id="UP000005239"/>
    </source>
</evidence>